<gene>
    <name evidence="2" type="ORF">E2C01_040462</name>
</gene>
<accession>A0A5B7FML0</accession>
<evidence type="ECO:0000256" key="1">
    <source>
        <dbReference type="SAM" id="MobiDB-lite"/>
    </source>
</evidence>
<keyword evidence="3" id="KW-1185">Reference proteome</keyword>
<organism evidence="2 3">
    <name type="scientific">Portunus trituberculatus</name>
    <name type="common">Swimming crab</name>
    <name type="synonym">Neptunus trituberculatus</name>
    <dbReference type="NCBI Taxonomy" id="210409"/>
    <lineage>
        <taxon>Eukaryota</taxon>
        <taxon>Metazoa</taxon>
        <taxon>Ecdysozoa</taxon>
        <taxon>Arthropoda</taxon>
        <taxon>Crustacea</taxon>
        <taxon>Multicrustacea</taxon>
        <taxon>Malacostraca</taxon>
        <taxon>Eumalacostraca</taxon>
        <taxon>Eucarida</taxon>
        <taxon>Decapoda</taxon>
        <taxon>Pleocyemata</taxon>
        <taxon>Brachyura</taxon>
        <taxon>Eubrachyura</taxon>
        <taxon>Portunoidea</taxon>
        <taxon>Portunidae</taxon>
        <taxon>Portuninae</taxon>
        <taxon>Portunus</taxon>
    </lineage>
</organism>
<sequence>MTSLTQINKKICNFLDRGVRNEVEDLLSCAKNSATLEEKPLYLTYCLTVSTLSAEAHGDHERRNQDESGVVGSPKFAEHLPDEKKRREGIQVLVVPIVKKGNCFGILKWRDKVRDPVVETCGEEIDSRVAPY</sequence>
<evidence type="ECO:0000313" key="3">
    <source>
        <dbReference type="Proteomes" id="UP000324222"/>
    </source>
</evidence>
<dbReference type="Proteomes" id="UP000324222">
    <property type="component" value="Unassembled WGS sequence"/>
</dbReference>
<feature type="region of interest" description="Disordered" evidence="1">
    <location>
        <begin position="55"/>
        <end position="83"/>
    </location>
</feature>
<proteinExistence type="predicted"/>
<feature type="compositionally biased region" description="Basic and acidic residues" evidence="1">
    <location>
        <begin position="56"/>
        <end position="66"/>
    </location>
</feature>
<protein>
    <submittedName>
        <fullName evidence="2">Uncharacterized protein</fullName>
    </submittedName>
</protein>
<evidence type="ECO:0000313" key="2">
    <source>
        <dbReference type="EMBL" id="MPC46736.1"/>
    </source>
</evidence>
<name>A0A5B7FML0_PORTR</name>
<reference evidence="2 3" key="1">
    <citation type="submission" date="2019-05" db="EMBL/GenBank/DDBJ databases">
        <title>Another draft genome of Portunus trituberculatus and its Hox gene families provides insights of decapod evolution.</title>
        <authorList>
            <person name="Jeong J.-H."/>
            <person name="Song I."/>
            <person name="Kim S."/>
            <person name="Choi T."/>
            <person name="Kim D."/>
            <person name="Ryu S."/>
            <person name="Kim W."/>
        </authorList>
    </citation>
    <scope>NUCLEOTIDE SEQUENCE [LARGE SCALE GENOMIC DNA]</scope>
    <source>
        <tissue evidence="2">Muscle</tissue>
    </source>
</reference>
<dbReference type="AlphaFoldDB" id="A0A5B7FML0"/>
<dbReference type="EMBL" id="VSRR010007346">
    <property type="protein sequence ID" value="MPC46736.1"/>
    <property type="molecule type" value="Genomic_DNA"/>
</dbReference>
<comment type="caution">
    <text evidence="2">The sequence shown here is derived from an EMBL/GenBank/DDBJ whole genome shotgun (WGS) entry which is preliminary data.</text>
</comment>